<dbReference type="Pfam" id="PF09346">
    <property type="entry name" value="SMI1_KNR4"/>
    <property type="match status" value="1"/>
</dbReference>
<evidence type="ECO:0000313" key="2">
    <source>
        <dbReference type="EMBL" id="MBD2801017.1"/>
    </source>
</evidence>
<dbReference type="SUPFAM" id="SSF160631">
    <property type="entry name" value="SMI1/KNR4-like"/>
    <property type="match status" value="1"/>
</dbReference>
<dbReference type="EMBL" id="JACXBF010000244">
    <property type="protein sequence ID" value="MBD2801017.1"/>
    <property type="molecule type" value="Genomic_DNA"/>
</dbReference>
<evidence type="ECO:0000259" key="1">
    <source>
        <dbReference type="SMART" id="SM00860"/>
    </source>
</evidence>
<dbReference type="Gene3D" id="3.40.1580.10">
    <property type="entry name" value="SMI1/KNR4-like"/>
    <property type="match status" value="1"/>
</dbReference>
<gene>
    <name evidence="2" type="ORF">ID854_11270</name>
</gene>
<comment type="caution">
    <text evidence="2">The sequence shown here is derived from an EMBL/GenBank/DDBJ whole genome shotgun (WGS) entry which is preliminary data.</text>
</comment>
<reference evidence="2" key="1">
    <citation type="submission" date="2020-09" db="EMBL/GenBank/DDBJ databases">
        <authorList>
            <person name="Palma L."/>
            <person name="Caballero P."/>
            <person name="Berry C."/>
            <person name="Del Valle E."/>
        </authorList>
    </citation>
    <scope>NUCLEOTIDE SEQUENCE</scope>
    <source>
        <strain evidence="2">M</strain>
    </source>
</reference>
<accession>A0AAW3YW76</accession>
<protein>
    <submittedName>
        <fullName evidence="2">SMI1/KNR4 family protein</fullName>
    </submittedName>
</protein>
<name>A0AAW3YW76_9GAMM</name>
<dbReference type="InterPro" id="IPR037883">
    <property type="entry name" value="Knr4/Smi1-like_sf"/>
</dbReference>
<dbReference type="GeneID" id="97125635"/>
<organism evidence="2">
    <name type="scientific">Xenorhabdus szentirmaii</name>
    <dbReference type="NCBI Taxonomy" id="290112"/>
    <lineage>
        <taxon>Bacteria</taxon>
        <taxon>Pseudomonadati</taxon>
        <taxon>Pseudomonadota</taxon>
        <taxon>Gammaproteobacteria</taxon>
        <taxon>Enterobacterales</taxon>
        <taxon>Morganellaceae</taxon>
        <taxon>Xenorhabdus</taxon>
    </lineage>
</organism>
<reference evidence="2" key="2">
    <citation type="journal article" date="2024" name="Toxins">
        <title>Genome Sequence Analysis of Native Xenorhabdus Strains Isolated from Entomopathogenic Nematodes in Argentina.</title>
        <authorList>
            <person name="Palma L."/>
            <person name="Frizzo L."/>
            <person name="Kaiser S."/>
            <person name="Berry C."/>
            <person name="Caballero P."/>
            <person name="Bode H.B."/>
            <person name="Del Valle E.E."/>
        </authorList>
    </citation>
    <scope>NUCLEOTIDE SEQUENCE</scope>
    <source>
        <strain evidence="2">M</strain>
    </source>
</reference>
<feature type="domain" description="Knr4/Smi1-like" evidence="1">
    <location>
        <begin position="25"/>
        <end position="170"/>
    </location>
</feature>
<proteinExistence type="predicted"/>
<dbReference type="PANTHER" id="PTHR47432:SF1">
    <property type="entry name" value="CELL WALL ASSEMBLY REGULATOR SMI1"/>
    <property type="match status" value="1"/>
</dbReference>
<dbReference type="SMART" id="SM00860">
    <property type="entry name" value="SMI1_KNR4"/>
    <property type="match status" value="1"/>
</dbReference>
<dbReference type="RefSeq" id="WP_038239852.1">
    <property type="nucleotide sequence ID" value="NZ_CAWNPE010000001.1"/>
</dbReference>
<dbReference type="AlphaFoldDB" id="A0AAW3YW76"/>
<dbReference type="PANTHER" id="PTHR47432">
    <property type="entry name" value="CELL WALL ASSEMBLY REGULATOR SMI1"/>
    <property type="match status" value="1"/>
</dbReference>
<sequence>MSLLNEFEEWLKNNLNEVVLDLNPGATDEELQAFSSELGIELPNEFNELYKWHNGQKMDIFTGPWYGLEFLPLERVKREWQIWRNIVDDTEVMTALSNDAKSTPPDFVKKVYANKLWIPFAHDSSGNHLGIDLDPGHKGTWGQVISFGRDEERKIVIAPDIMSFVNWMLNELKSGNFNIQVEDDDGRSFNTLRPEKYHFLDSLAVMFPEV</sequence>
<dbReference type="InterPro" id="IPR018958">
    <property type="entry name" value="Knr4/Smi1-like_dom"/>
</dbReference>
<dbReference type="Proteomes" id="UP001193920">
    <property type="component" value="Unassembled WGS sequence"/>
</dbReference>
<dbReference type="InterPro" id="IPR051873">
    <property type="entry name" value="KNR4/SMI1_regulator"/>
</dbReference>